<evidence type="ECO:0000313" key="5">
    <source>
        <dbReference type="EMBL" id="HHE05081.1"/>
    </source>
</evidence>
<dbReference type="Gene3D" id="3.90.1150.10">
    <property type="entry name" value="Aspartate Aminotransferase, domain 1"/>
    <property type="match status" value="1"/>
</dbReference>
<evidence type="ECO:0000259" key="4">
    <source>
        <dbReference type="Pfam" id="PF01212"/>
    </source>
</evidence>
<proteinExistence type="inferred from homology"/>
<comment type="caution">
    <text evidence="5">The sequence shown here is derived from an EMBL/GenBank/DDBJ whole genome shotgun (WGS) entry which is preliminary data.</text>
</comment>
<keyword evidence="5" id="KW-0456">Lyase</keyword>
<dbReference type="InterPro" id="IPR001597">
    <property type="entry name" value="ArAA_b-elim_lyase/Thr_aldolase"/>
</dbReference>
<dbReference type="PANTHER" id="PTHR32325:SF4">
    <property type="entry name" value="TRYPTOPHANASE"/>
    <property type="match status" value="1"/>
</dbReference>
<dbReference type="AlphaFoldDB" id="A0A7C5DB98"/>
<evidence type="ECO:0000256" key="3">
    <source>
        <dbReference type="ARBA" id="ARBA00022898"/>
    </source>
</evidence>
<gene>
    <name evidence="5" type="ORF">ENL19_03355</name>
</gene>
<dbReference type="InterPro" id="IPR015424">
    <property type="entry name" value="PyrdxlP-dep_Trfase"/>
</dbReference>
<comment type="cofactor">
    <cofactor evidence="1">
        <name>pyridoxal 5'-phosphate</name>
        <dbReference type="ChEBI" id="CHEBI:597326"/>
    </cofactor>
</comment>
<comment type="similarity">
    <text evidence="2">Belongs to the beta-eliminating lyase family.</text>
</comment>
<sequence>MKEKNLPPPFKIRLIEPIKLIPPEERRKILGEAGYNPYLIPARYVYIDLVSDSGTSALSVEQLSRGLIGDESFSYQNGYFELKQKVREIFGFPYVLPFHQGRGIESCLFTVLIKKGNIIPSNTLFETTRANIEMNGGEGLDIPADKRGTFGGDIDIQKLDNIVKASNENIPFVLLTITNNSRGGLPLSIKNLKQVRGILRRFNIPIFIDGSRYAENIYFNWKYEMKKRKLRDVVREFFSYSDLAYMSGKKDALSTMGGLLMTRSRKIYNRLIDITTLREGFPSHGGLSDRDIRVLSRGIEESIDESYITYRVTQVHMFGEILKDLGIPILEPIGGHAVYIRAKEIYQDADFPAFLLAGDLFIEGGIRGSILGG</sequence>
<dbReference type="EMBL" id="DRTB01000254">
    <property type="protein sequence ID" value="HHE05081.1"/>
    <property type="molecule type" value="Genomic_DNA"/>
</dbReference>
<dbReference type="GO" id="GO:0009034">
    <property type="term" value="F:tryptophanase activity"/>
    <property type="evidence" value="ECO:0007669"/>
    <property type="project" value="UniProtKB-EC"/>
</dbReference>
<protein>
    <submittedName>
        <fullName evidence="5">Tryptophanase</fullName>
        <ecNumber evidence="5">4.1.99.1</ecNumber>
    </submittedName>
</protein>
<evidence type="ECO:0000256" key="1">
    <source>
        <dbReference type="ARBA" id="ARBA00001933"/>
    </source>
</evidence>
<dbReference type="PANTHER" id="PTHR32325">
    <property type="entry name" value="BETA-ELIMINATING LYASE-LIKE PROTEIN-RELATED"/>
    <property type="match status" value="1"/>
</dbReference>
<dbReference type="EC" id="4.1.99.1" evidence="5"/>
<dbReference type="Pfam" id="PF01212">
    <property type="entry name" value="Beta_elim_lyase"/>
    <property type="match status" value="1"/>
</dbReference>
<dbReference type="Gene3D" id="3.40.640.10">
    <property type="entry name" value="Type I PLP-dependent aspartate aminotransferase-like (Major domain)"/>
    <property type="match status" value="1"/>
</dbReference>
<reference evidence="5" key="1">
    <citation type="journal article" date="2020" name="mSystems">
        <title>Genome- and Community-Level Interaction Insights into Carbon Utilization and Element Cycling Functions of Hydrothermarchaeota in Hydrothermal Sediment.</title>
        <authorList>
            <person name="Zhou Z."/>
            <person name="Liu Y."/>
            <person name="Xu W."/>
            <person name="Pan J."/>
            <person name="Luo Z.H."/>
            <person name="Li M."/>
        </authorList>
    </citation>
    <scope>NUCLEOTIDE SEQUENCE [LARGE SCALE GENOMIC DNA]</scope>
    <source>
        <strain evidence="5">HyVt-74</strain>
    </source>
</reference>
<keyword evidence="3" id="KW-0663">Pyridoxal phosphate</keyword>
<organism evidence="5">
    <name type="scientific">candidate division WOR-3 bacterium</name>
    <dbReference type="NCBI Taxonomy" id="2052148"/>
    <lineage>
        <taxon>Bacteria</taxon>
        <taxon>Bacteria division WOR-3</taxon>
    </lineage>
</organism>
<dbReference type="Proteomes" id="UP000886110">
    <property type="component" value="Unassembled WGS sequence"/>
</dbReference>
<dbReference type="SUPFAM" id="SSF53383">
    <property type="entry name" value="PLP-dependent transferases"/>
    <property type="match status" value="1"/>
</dbReference>
<accession>A0A7C5DB98</accession>
<dbReference type="InterPro" id="IPR015421">
    <property type="entry name" value="PyrdxlP-dep_Trfase_major"/>
</dbReference>
<evidence type="ECO:0000256" key="2">
    <source>
        <dbReference type="ARBA" id="ARBA00009721"/>
    </source>
</evidence>
<feature type="domain" description="Aromatic amino acid beta-eliminating lyase/threonine aldolase" evidence="4">
    <location>
        <begin position="48"/>
        <end position="348"/>
    </location>
</feature>
<feature type="non-terminal residue" evidence="5">
    <location>
        <position position="373"/>
    </location>
</feature>
<dbReference type="NCBIfam" id="NF009709">
    <property type="entry name" value="PRK13238.1"/>
    <property type="match status" value="1"/>
</dbReference>
<dbReference type="InterPro" id="IPR015422">
    <property type="entry name" value="PyrdxlP-dep_Trfase_small"/>
</dbReference>
<name>A0A7C5DB98_UNCW3</name>